<dbReference type="PIRSF" id="PIRSF003230">
    <property type="entry name" value="YbgC"/>
    <property type="match status" value="1"/>
</dbReference>
<protein>
    <recommendedName>
        <fullName evidence="3">Thioesterase domain-containing protein</fullName>
    </recommendedName>
</protein>
<keyword evidence="2" id="KW-0378">Hydrolase</keyword>
<dbReference type="EMBL" id="AP008231">
    <property type="protein sequence ID" value="BAD79019.1"/>
    <property type="molecule type" value="Genomic_DNA"/>
</dbReference>
<dbReference type="InterPro" id="IPR006684">
    <property type="entry name" value="YbgC/YbaW"/>
</dbReference>
<dbReference type="Proteomes" id="UP000001175">
    <property type="component" value="Chromosome"/>
</dbReference>
<evidence type="ECO:0000259" key="3">
    <source>
        <dbReference type="Pfam" id="PF03061"/>
    </source>
</evidence>
<dbReference type="SMR" id="A0A0H3K183"/>
<evidence type="ECO:0000256" key="1">
    <source>
        <dbReference type="ARBA" id="ARBA00005953"/>
    </source>
</evidence>
<name>A0A0H3K183_SYNP6</name>
<accession>A0A0H3K183</accession>
<evidence type="ECO:0000313" key="5">
    <source>
        <dbReference type="Proteomes" id="UP000001175"/>
    </source>
</evidence>
<proteinExistence type="inferred from homology"/>
<dbReference type="PROSITE" id="PS01328">
    <property type="entry name" value="4HBCOA_THIOESTERASE"/>
    <property type="match status" value="1"/>
</dbReference>
<dbReference type="GeneID" id="72429535"/>
<dbReference type="RefSeq" id="WP_011243141.1">
    <property type="nucleotide sequence ID" value="NC_006576.1"/>
</dbReference>
<sequence>MSADINLENVAPPWFDYPLRVQPHHTDYAGIVWHGTYLAWLEEARVECLRSVGVAFSDLVALGVDLPVVDLGVRYRRAIALGESVLVRVRTGPSQGVRLVWDCQICLSPDQVCATAQVILAPVDRQRGRILRQLPEPLEAAIARLQAGQYSPE</sequence>
<dbReference type="SUPFAM" id="SSF54637">
    <property type="entry name" value="Thioesterase/thiol ester dehydrase-isomerase"/>
    <property type="match status" value="1"/>
</dbReference>
<evidence type="ECO:0000256" key="2">
    <source>
        <dbReference type="ARBA" id="ARBA00022801"/>
    </source>
</evidence>
<dbReference type="AlphaFoldDB" id="A0A0H3K183"/>
<dbReference type="CDD" id="cd00586">
    <property type="entry name" value="4HBT"/>
    <property type="match status" value="1"/>
</dbReference>
<dbReference type="GO" id="GO:0047617">
    <property type="term" value="F:fatty acyl-CoA hydrolase activity"/>
    <property type="evidence" value="ECO:0007669"/>
    <property type="project" value="TreeGrafter"/>
</dbReference>
<reference evidence="4 5" key="1">
    <citation type="journal article" date="2007" name="Photosyn. Res.">
        <title>Complete nucleotide sequence of the freshwater unicellular cyanobacterium Synechococcus elongatus PCC 6301 chromosome: gene content and organization.</title>
        <authorList>
            <person name="Sugita C."/>
            <person name="Ogata K."/>
            <person name="Shikata M."/>
            <person name="Jikuya H."/>
            <person name="Takano J."/>
            <person name="Furumichi M."/>
            <person name="Kanehisa M."/>
            <person name="Omata T."/>
            <person name="Sugiura M."/>
            <person name="Sugita M."/>
        </authorList>
    </citation>
    <scope>NUCLEOTIDE SEQUENCE [LARGE SCALE GENOMIC DNA]</scope>
    <source>
        <strain evidence="5">ATCC 27144 / PCC 6301 / SAUG 1402/1</strain>
    </source>
</reference>
<organism evidence="4 5">
    <name type="scientific">Synechococcus sp. (strain ATCC 27144 / PCC 6301 / SAUG 1402/1)</name>
    <name type="common">Anacystis nidulans</name>
    <dbReference type="NCBI Taxonomy" id="269084"/>
    <lineage>
        <taxon>Bacteria</taxon>
        <taxon>Bacillati</taxon>
        <taxon>Cyanobacteriota</taxon>
        <taxon>Cyanophyceae</taxon>
        <taxon>Synechococcales</taxon>
        <taxon>Synechococcaceae</taxon>
        <taxon>Synechococcus</taxon>
    </lineage>
</organism>
<feature type="domain" description="Thioesterase" evidence="3">
    <location>
        <begin position="30"/>
        <end position="114"/>
    </location>
</feature>
<dbReference type="Pfam" id="PF03061">
    <property type="entry name" value="4HBT"/>
    <property type="match status" value="1"/>
</dbReference>
<dbReference type="PANTHER" id="PTHR31793:SF37">
    <property type="entry name" value="ACYL-COA THIOESTER HYDROLASE YBGC"/>
    <property type="match status" value="1"/>
</dbReference>
<dbReference type="InterPro" id="IPR008272">
    <property type="entry name" value="HB-CoA_thioesterase_AS"/>
</dbReference>
<dbReference type="InterPro" id="IPR050563">
    <property type="entry name" value="4-hydroxybenzoyl-CoA_TE"/>
</dbReference>
<dbReference type="InterPro" id="IPR029069">
    <property type="entry name" value="HotDog_dom_sf"/>
</dbReference>
<dbReference type="KEGG" id="syc:syc0829_c"/>
<dbReference type="InterPro" id="IPR006683">
    <property type="entry name" value="Thioestr_dom"/>
</dbReference>
<dbReference type="Gene3D" id="3.10.129.10">
    <property type="entry name" value="Hotdog Thioesterase"/>
    <property type="match status" value="1"/>
</dbReference>
<dbReference type="eggNOG" id="COG0824">
    <property type="taxonomic scope" value="Bacteria"/>
</dbReference>
<gene>
    <name evidence="4" type="ordered locus">syc0829_c</name>
</gene>
<dbReference type="PANTHER" id="PTHR31793">
    <property type="entry name" value="4-HYDROXYBENZOYL-COA THIOESTERASE FAMILY MEMBER"/>
    <property type="match status" value="1"/>
</dbReference>
<evidence type="ECO:0000313" key="4">
    <source>
        <dbReference type="EMBL" id="BAD79019.1"/>
    </source>
</evidence>
<comment type="similarity">
    <text evidence="1">Belongs to the 4-hydroxybenzoyl-CoA thioesterase family.</text>
</comment>